<protein>
    <recommendedName>
        <fullName evidence="3 12">Dihydrolipoyl dehydrogenase</fullName>
        <ecNumber evidence="3 12">1.8.1.4</ecNumber>
    </recommendedName>
</protein>
<dbReference type="InterPro" id="IPR016156">
    <property type="entry name" value="FAD/NAD-linked_Rdtase_dimer_sf"/>
</dbReference>
<proteinExistence type="inferred from homology"/>
<dbReference type="EC" id="1.8.1.4" evidence="3 12"/>
<dbReference type="InterPro" id="IPR006258">
    <property type="entry name" value="Lipoamide_DH"/>
</dbReference>
<gene>
    <name evidence="15" type="primary">lpdA</name>
    <name evidence="15" type="ORF">CR938_04190</name>
</gene>
<dbReference type="RefSeq" id="WP_162123808.1">
    <property type="nucleotide sequence ID" value="NZ_PDWK01000014.1"/>
</dbReference>
<dbReference type="PANTHER" id="PTHR22912:SF160">
    <property type="entry name" value="DIHYDROLIPOYL DEHYDROGENASE"/>
    <property type="match status" value="1"/>
</dbReference>
<dbReference type="InterPro" id="IPR000089">
    <property type="entry name" value="Biotin_lipoyl"/>
</dbReference>
<evidence type="ECO:0000256" key="8">
    <source>
        <dbReference type="ARBA" id="ARBA00023027"/>
    </source>
</evidence>
<dbReference type="InterPro" id="IPR003016">
    <property type="entry name" value="2-oxoA_DH_lipoyl-BS"/>
</dbReference>
<evidence type="ECO:0000256" key="2">
    <source>
        <dbReference type="ARBA" id="ARBA00007532"/>
    </source>
</evidence>
<dbReference type="AlphaFoldDB" id="A0A921P4Y7"/>
<evidence type="ECO:0000256" key="13">
    <source>
        <dbReference type="SAM" id="MobiDB-lite"/>
    </source>
</evidence>
<comment type="similarity">
    <text evidence="2 12">Belongs to the class-I pyridine nucleotide-disulfide oxidoreductase family.</text>
</comment>
<dbReference type="PRINTS" id="PR00411">
    <property type="entry name" value="PNDRDTASEI"/>
</dbReference>
<comment type="catalytic activity">
    <reaction evidence="11 12">
        <text>N(6)-[(R)-dihydrolipoyl]-L-lysyl-[protein] + NAD(+) = N(6)-[(R)-lipoyl]-L-lysyl-[protein] + NADH + H(+)</text>
        <dbReference type="Rhea" id="RHEA:15045"/>
        <dbReference type="Rhea" id="RHEA-COMP:10474"/>
        <dbReference type="Rhea" id="RHEA-COMP:10475"/>
        <dbReference type="ChEBI" id="CHEBI:15378"/>
        <dbReference type="ChEBI" id="CHEBI:57540"/>
        <dbReference type="ChEBI" id="CHEBI:57945"/>
        <dbReference type="ChEBI" id="CHEBI:83099"/>
        <dbReference type="ChEBI" id="CHEBI:83100"/>
        <dbReference type="EC" id="1.8.1.4"/>
    </reaction>
</comment>
<keyword evidence="4 12" id="KW-0285">Flavoprotein</keyword>
<dbReference type="PANTHER" id="PTHR22912">
    <property type="entry name" value="DISULFIDE OXIDOREDUCTASE"/>
    <property type="match status" value="1"/>
</dbReference>
<comment type="cofactor">
    <cofactor evidence="12">
        <name>FAD</name>
        <dbReference type="ChEBI" id="CHEBI:57692"/>
    </cofactor>
    <text evidence="12">Binds 1 FAD per subunit.</text>
</comment>
<feature type="domain" description="Lipoyl-binding" evidence="14">
    <location>
        <begin position="112"/>
        <end position="186"/>
    </location>
</feature>
<accession>A0A921P4Y7</accession>
<evidence type="ECO:0000256" key="12">
    <source>
        <dbReference type="RuleBase" id="RU003692"/>
    </source>
</evidence>
<feature type="domain" description="Lipoyl-binding" evidence="14">
    <location>
        <begin position="4"/>
        <end position="78"/>
    </location>
</feature>
<dbReference type="PRINTS" id="PR00368">
    <property type="entry name" value="FADPNR"/>
</dbReference>
<dbReference type="Pfam" id="PF00364">
    <property type="entry name" value="Biotin_lipoyl"/>
    <property type="match status" value="2"/>
</dbReference>
<dbReference type="InterPro" id="IPR023753">
    <property type="entry name" value="FAD/NAD-binding_dom"/>
</dbReference>
<name>A0A921P4Y7_9GAMM</name>
<dbReference type="InterPro" id="IPR011053">
    <property type="entry name" value="Single_hybrid_motif"/>
</dbReference>
<dbReference type="SUPFAM" id="SSF55424">
    <property type="entry name" value="FAD/NAD-linked reductases, dimerisation (C-terminal) domain"/>
    <property type="match status" value="1"/>
</dbReference>
<dbReference type="Proteomes" id="UP000717981">
    <property type="component" value="Unassembled WGS sequence"/>
</dbReference>
<dbReference type="PROSITE" id="PS00076">
    <property type="entry name" value="PYRIDINE_REDOX_1"/>
    <property type="match status" value="1"/>
</dbReference>
<organism evidence="15 16">
    <name type="scientific">Pseudoxanthomonas taiwanensis</name>
    <dbReference type="NCBI Taxonomy" id="176598"/>
    <lineage>
        <taxon>Bacteria</taxon>
        <taxon>Pseudomonadati</taxon>
        <taxon>Pseudomonadota</taxon>
        <taxon>Gammaproteobacteria</taxon>
        <taxon>Lysobacterales</taxon>
        <taxon>Lysobacteraceae</taxon>
        <taxon>Pseudoxanthomonas</taxon>
    </lineage>
</organism>
<dbReference type="EMBL" id="PDWK01000014">
    <property type="protein sequence ID" value="KAF1689826.1"/>
    <property type="molecule type" value="Genomic_DNA"/>
</dbReference>
<keyword evidence="7 12" id="KW-0560">Oxidoreductase</keyword>
<dbReference type="PROSITE" id="PS50968">
    <property type="entry name" value="BIOTINYL_LIPOYL"/>
    <property type="match status" value="2"/>
</dbReference>
<evidence type="ECO:0000256" key="5">
    <source>
        <dbReference type="ARBA" id="ARBA00022823"/>
    </source>
</evidence>
<keyword evidence="8 12" id="KW-0520">NAD</keyword>
<keyword evidence="5" id="KW-0450">Lipoyl</keyword>
<dbReference type="NCBIfam" id="TIGR01350">
    <property type="entry name" value="lipoamide_DH"/>
    <property type="match status" value="1"/>
</dbReference>
<dbReference type="GO" id="GO:0006103">
    <property type="term" value="P:2-oxoglutarate metabolic process"/>
    <property type="evidence" value="ECO:0007669"/>
    <property type="project" value="TreeGrafter"/>
</dbReference>
<dbReference type="Gene3D" id="3.30.390.30">
    <property type="match status" value="1"/>
</dbReference>
<dbReference type="Pfam" id="PF02852">
    <property type="entry name" value="Pyr_redox_dim"/>
    <property type="match status" value="1"/>
</dbReference>
<dbReference type="FunFam" id="2.40.50.100:FF:000009">
    <property type="entry name" value="Acetyltransferase component of pyruvate dehydrogenase complex"/>
    <property type="match status" value="2"/>
</dbReference>
<evidence type="ECO:0000259" key="14">
    <source>
        <dbReference type="PROSITE" id="PS50968"/>
    </source>
</evidence>
<dbReference type="SUPFAM" id="SSF51905">
    <property type="entry name" value="FAD/NAD(P)-binding domain"/>
    <property type="match status" value="1"/>
</dbReference>
<dbReference type="Pfam" id="PF07992">
    <property type="entry name" value="Pyr_redox_2"/>
    <property type="match status" value="1"/>
</dbReference>
<evidence type="ECO:0000256" key="3">
    <source>
        <dbReference type="ARBA" id="ARBA00012608"/>
    </source>
</evidence>
<dbReference type="InterPro" id="IPR036188">
    <property type="entry name" value="FAD/NAD-bd_sf"/>
</dbReference>
<dbReference type="Gene3D" id="3.50.50.60">
    <property type="entry name" value="FAD/NAD(P)-binding domain"/>
    <property type="match status" value="2"/>
</dbReference>
<dbReference type="PROSITE" id="PS00189">
    <property type="entry name" value="LIPOYL"/>
    <property type="match status" value="2"/>
</dbReference>
<dbReference type="FunFam" id="3.30.390.30:FF:000001">
    <property type="entry name" value="Dihydrolipoyl dehydrogenase"/>
    <property type="match status" value="1"/>
</dbReference>
<evidence type="ECO:0000313" key="15">
    <source>
        <dbReference type="EMBL" id="KAF1689826.1"/>
    </source>
</evidence>
<evidence type="ECO:0000256" key="1">
    <source>
        <dbReference type="ARBA" id="ARBA00001938"/>
    </source>
</evidence>
<keyword evidence="16" id="KW-1185">Reference proteome</keyword>
<keyword evidence="6 12" id="KW-0274">FAD</keyword>
<dbReference type="GO" id="GO:0050660">
    <property type="term" value="F:flavin adenine dinucleotide binding"/>
    <property type="evidence" value="ECO:0007669"/>
    <property type="project" value="InterPro"/>
</dbReference>
<comment type="caution">
    <text evidence="15">The sequence shown here is derived from an EMBL/GenBank/DDBJ whole genome shotgun (WGS) entry which is preliminary data.</text>
</comment>
<dbReference type="InterPro" id="IPR004099">
    <property type="entry name" value="Pyr_nucl-diS_OxRdtase_dimer"/>
</dbReference>
<evidence type="ECO:0000256" key="7">
    <source>
        <dbReference type="ARBA" id="ARBA00023002"/>
    </source>
</evidence>
<comment type="miscellaneous">
    <text evidence="12">The active site is a redox-active disulfide bond.</text>
</comment>
<sequence>MANTIEVKVPDIGDYHDVPVIEVLVAPGDAVRKDQGLVTLESDKATMEVPAPADGVIREVRVQVGDKLSEGSVVAILETGTGGAAAPAPAAAPAQQPASTPAAAPAAAAAGTVEVQVPDIGDYRDVPVIEVLVQPGERVRKDQGLVTLESDKATMEVPSPADGVVREIRVKVGDTLSQGDVVAVLDAAGAAAAPAPVAPAGKPPVAPSHRAPAEPAAPRPALDSGRPADIECRMVVIGSGPGGYTAAFRAADLGLDTVLVERYPTLGGVCLNVGCIPSKALLHAAAVIEEATHAGDFGVEFGKPKIHLDRLRAYKEKVVGQLTHGLAGMARQRKVRTVQGEARFVSPHELEITGADGKVQLLRFQQCIIAAGSQAVKLPNFPWGDPRIMDSTDALALAEVPKKLLVVGGGIIGLEMATVYSALGAQVTVVEFMDQLMPGADKDLVKPLADRLKKQGIEVHLKTRAATVKADRKGITVSFEAAEPGQKPALESGTWDRVLVAVGRAPNGRKIDAEKAGVQVTERGFIPVDRQMRTNVPHIFAIGDIVGNPMLAHKATHEGKLAAEVAAGEKREWVARVIPSVAYTSPEIAWVGVTETEARARGLKVGVGKFPWAASGRAIGIDRTEGFTKLIFDEATHRIIGAGIVGVHAGDLISELALAIEMGAEAGDIGHTIHPPPTLGETVAMAAEVYEGTITDLYLPKKK</sequence>
<dbReference type="InterPro" id="IPR012999">
    <property type="entry name" value="Pyr_OxRdtase_I_AS"/>
</dbReference>
<dbReference type="CDD" id="cd06849">
    <property type="entry name" value="lipoyl_domain"/>
    <property type="match status" value="2"/>
</dbReference>
<dbReference type="OrthoDB" id="9800167at2"/>
<keyword evidence="10 12" id="KW-0676">Redox-active center</keyword>
<dbReference type="SUPFAM" id="SSF51230">
    <property type="entry name" value="Single hybrid motif"/>
    <property type="match status" value="2"/>
</dbReference>
<keyword evidence="9" id="KW-1015">Disulfide bond</keyword>
<dbReference type="Gene3D" id="2.40.50.100">
    <property type="match status" value="2"/>
</dbReference>
<dbReference type="InterPro" id="IPR050151">
    <property type="entry name" value="Class-I_Pyr_Nuc-Dis_Oxidored"/>
</dbReference>
<comment type="cofactor">
    <cofactor evidence="1">
        <name>(R)-lipoate</name>
        <dbReference type="ChEBI" id="CHEBI:83088"/>
    </cofactor>
</comment>
<evidence type="ECO:0000256" key="4">
    <source>
        <dbReference type="ARBA" id="ARBA00022630"/>
    </source>
</evidence>
<evidence type="ECO:0000256" key="11">
    <source>
        <dbReference type="ARBA" id="ARBA00049187"/>
    </source>
</evidence>
<reference evidence="15" key="1">
    <citation type="submission" date="2017-10" db="EMBL/GenBank/DDBJ databases">
        <title>Whole genome sequencing of members of genus Pseudoxanthomonas.</title>
        <authorList>
            <person name="Kumar S."/>
            <person name="Bansal K."/>
            <person name="Kaur A."/>
            <person name="Patil P."/>
            <person name="Sharma S."/>
            <person name="Patil P.B."/>
        </authorList>
    </citation>
    <scope>NUCLEOTIDE SEQUENCE</scope>
    <source>
        <strain evidence="15">DSM 22914</strain>
    </source>
</reference>
<evidence type="ECO:0000256" key="6">
    <source>
        <dbReference type="ARBA" id="ARBA00022827"/>
    </source>
</evidence>
<feature type="compositionally biased region" description="Low complexity" evidence="13">
    <location>
        <begin position="207"/>
        <end position="221"/>
    </location>
</feature>
<dbReference type="GO" id="GO:0004148">
    <property type="term" value="F:dihydrolipoyl dehydrogenase (NADH) activity"/>
    <property type="evidence" value="ECO:0007669"/>
    <property type="project" value="UniProtKB-EC"/>
</dbReference>
<evidence type="ECO:0000256" key="9">
    <source>
        <dbReference type="ARBA" id="ARBA00023157"/>
    </source>
</evidence>
<feature type="region of interest" description="Disordered" evidence="13">
    <location>
        <begin position="196"/>
        <end position="225"/>
    </location>
</feature>
<evidence type="ECO:0000256" key="10">
    <source>
        <dbReference type="ARBA" id="ARBA00023284"/>
    </source>
</evidence>
<evidence type="ECO:0000313" key="16">
    <source>
        <dbReference type="Proteomes" id="UP000717981"/>
    </source>
</evidence>